<dbReference type="GO" id="GO:0033786">
    <property type="term" value="F:heptose-1-phosphate adenylyltransferase activity"/>
    <property type="evidence" value="ECO:0007669"/>
    <property type="project" value="TreeGrafter"/>
</dbReference>
<name>A0A368HKI5_9GAMM</name>
<organism evidence="4 5">
    <name type="scientific">Acidiferrobacter thiooxydans</name>
    <dbReference type="NCBI Taxonomy" id="163359"/>
    <lineage>
        <taxon>Bacteria</taxon>
        <taxon>Pseudomonadati</taxon>
        <taxon>Pseudomonadota</taxon>
        <taxon>Gammaproteobacteria</taxon>
        <taxon>Acidiferrobacterales</taxon>
        <taxon>Acidiferrobacteraceae</taxon>
        <taxon>Acidiferrobacter</taxon>
    </lineage>
</organism>
<evidence type="ECO:0000256" key="1">
    <source>
        <dbReference type="ARBA" id="ARBA00022679"/>
    </source>
</evidence>
<proteinExistence type="predicted"/>
<dbReference type="PANTHER" id="PTHR46969">
    <property type="entry name" value="BIFUNCTIONAL PROTEIN HLDE"/>
    <property type="match status" value="1"/>
</dbReference>
<gene>
    <name evidence="4" type="primary">rfaE1</name>
    <name evidence="4" type="ORF">C4900_04305</name>
</gene>
<dbReference type="FunFam" id="3.40.1190.20:FF:000002">
    <property type="entry name" value="Bifunctional protein HldE"/>
    <property type="match status" value="1"/>
</dbReference>
<dbReference type="InterPro" id="IPR011611">
    <property type="entry name" value="PfkB_dom"/>
</dbReference>
<keyword evidence="2 4" id="KW-0418">Kinase</keyword>
<dbReference type="Pfam" id="PF00294">
    <property type="entry name" value="PfkB"/>
    <property type="match status" value="1"/>
</dbReference>
<dbReference type="EMBL" id="PSYR01000001">
    <property type="protein sequence ID" value="RCN58979.1"/>
    <property type="molecule type" value="Genomic_DNA"/>
</dbReference>
<dbReference type="AlphaFoldDB" id="A0A368HKI5"/>
<dbReference type="OrthoDB" id="9802794at2"/>
<dbReference type="InterPro" id="IPR011913">
    <property type="entry name" value="RfaE_dom_I"/>
</dbReference>
<dbReference type="GO" id="GO:0005829">
    <property type="term" value="C:cytosol"/>
    <property type="evidence" value="ECO:0007669"/>
    <property type="project" value="TreeGrafter"/>
</dbReference>
<dbReference type="RefSeq" id="WP_114282371.1">
    <property type="nucleotide sequence ID" value="NZ_PSYR01000001.1"/>
</dbReference>
<dbReference type="InterPro" id="IPR029056">
    <property type="entry name" value="Ribokinase-like"/>
</dbReference>
<dbReference type="Proteomes" id="UP000253250">
    <property type="component" value="Unassembled WGS sequence"/>
</dbReference>
<protein>
    <submittedName>
        <fullName evidence="4">D-glycero-beta-D-manno-heptose-7-phosphate kinase</fullName>
    </submittedName>
</protein>
<dbReference type="NCBIfam" id="TIGR02198">
    <property type="entry name" value="rfaE_dom_I"/>
    <property type="match status" value="1"/>
</dbReference>
<evidence type="ECO:0000313" key="4">
    <source>
        <dbReference type="EMBL" id="RCN58979.1"/>
    </source>
</evidence>
<dbReference type="GO" id="GO:0016773">
    <property type="term" value="F:phosphotransferase activity, alcohol group as acceptor"/>
    <property type="evidence" value="ECO:0007669"/>
    <property type="project" value="InterPro"/>
</dbReference>
<dbReference type="SUPFAM" id="SSF53613">
    <property type="entry name" value="Ribokinase-like"/>
    <property type="match status" value="1"/>
</dbReference>
<dbReference type="Gene3D" id="3.40.1190.20">
    <property type="match status" value="1"/>
</dbReference>
<evidence type="ECO:0000259" key="3">
    <source>
        <dbReference type="Pfam" id="PF00294"/>
    </source>
</evidence>
<keyword evidence="1" id="KW-0808">Transferase</keyword>
<dbReference type="GO" id="GO:0033785">
    <property type="term" value="F:heptose 7-phosphate kinase activity"/>
    <property type="evidence" value="ECO:0007669"/>
    <property type="project" value="TreeGrafter"/>
</dbReference>
<accession>A0A368HKI5</accession>
<dbReference type="CDD" id="cd01172">
    <property type="entry name" value="RfaE_like"/>
    <property type="match status" value="1"/>
</dbReference>
<feature type="domain" description="Carbohydrate kinase PfkB" evidence="3">
    <location>
        <begin position="4"/>
        <end position="294"/>
    </location>
</feature>
<keyword evidence="5" id="KW-1185">Reference proteome</keyword>
<dbReference type="PANTHER" id="PTHR46969:SF1">
    <property type="entry name" value="BIFUNCTIONAL PROTEIN HLDE"/>
    <property type="match status" value="1"/>
</dbReference>
<evidence type="ECO:0000313" key="5">
    <source>
        <dbReference type="Proteomes" id="UP000253250"/>
    </source>
</evidence>
<sequence length="311" mass="32981">MAQARVTVVGDVMLDRYWYGGVERISPEAPVPVVAVGRVEERPGGAANVAQNIAGIGARCVLIGLCGADAAADALATLLAKSGVGHRLIRDPLVNTTVKLRVVSRNQQLIRIDFETQATPDGCRDLVAACKDGLTDAGAVIISDYGKGGLNHVREIVAFGRKAGLPVVVDPKGDDYRPYHGATLITPNRKEFEQVAGRFRDEHELERKARDLIAELALDALLITRSEEGMTLFEKDGRRTHVPARAHEVYDVTGAGDTVIAMIGAALAVKANLLEAIHIANAAAGIVVGHLGAVVVPRDELAKALATEDQS</sequence>
<comment type="caution">
    <text evidence="4">The sequence shown here is derived from an EMBL/GenBank/DDBJ whole genome shotgun (WGS) entry which is preliminary data.</text>
</comment>
<reference evidence="4 5" key="1">
    <citation type="submission" date="2018-02" db="EMBL/GenBank/DDBJ databases">
        <title>Insights into the biology of acidophilic members of the Acidiferrobacteraceae family derived from comparative genomic analyses.</title>
        <authorList>
            <person name="Issotta F."/>
            <person name="Thyssen C."/>
            <person name="Mena C."/>
            <person name="Moya A."/>
            <person name="Bellenberg S."/>
            <person name="Sproer C."/>
            <person name="Covarrubias P.C."/>
            <person name="Sand W."/>
            <person name="Quatrini R."/>
            <person name="Vera M."/>
        </authorList>
    </citation>
    <scope>NUCLEOTIDE SEQUENCE [LARGE SCALE GENOMIC DNA]</scope>
    <source>
        <strain evidence="5">m-1</strain>
    </source>
</reference>
<evidence type="ECO:0000256" key="2">
    <source>
        <dbReference type="ARBA" id="ARBA00022777"/>
    </source>
</evidence>